<dbReference type="SUPFAM" id="SSF82544">
    <property type="entry name" value="GckA/TtuD-like"/>
    <property type="match status" value="1"/>
</dbReference>
<feature type="domain" description="MOFRL" evidence="1">
    <location>
        <begin position="346"/>
        <end position="445"/>
    </location>
</feature>
<evidence type="ECO:0000259" key="1">
    <source>
        <dbReference type="Pfam" id="PF05161"/>
    </source>
</evidence>
<dbReference type="Proteomes" id="UP000196084">
    <property type="component" value="Unassembled WGS sequence"/>
</dbReference>
<evidence type="ECO:0000259" key="2">
    <source>
        <dbReference type="Pfam" id="PF13660"/>
    </source>
</evidence>
<keyword evidence="3" id="KW-0808">Transferase</keyword>
<dbReference type="Gene3D" id="3.40.1480.10">
    <property type="entry name" value="MOFRL domain"/>
    <property type="match status" value="1"/>
</dbReference>
<dbReference type="InterPro" id="IPR039760">
    <property type="entry name" value="MOFRL_protein"/>
</dbReference>
<dbReference type="PANTHER" id="PTHR12227">
    <property type="entry name" value="GLYCERATE KINASE"/>
    <property type="match status" value="1"/>
</dbReference>
<organism evidence="3 4">
    <name type="scientific">Natronolimnobius baerhuensis</name>
    <dbReference type="NCBI Taxonomy" id="253108"/>
    <lineage>
        <taxon>Archaea</taxon>
        <taxon>Methanobacteriati</taxon>
        <taxon>Methanobacteriota</taxon>
        <taxon>Stenosarchaea group</taxon>
        <taxon>Halobacteria</taxon>
        <taxon>Halobacteriales</taxon>
        <taxon>Natrialbaceae</taxon>
        <taxon>Natronolimnobius</taxon>
    </lineage>
</organism>
<dbReference type="PANTHER" id="PTHR12227:SF0">
    <property type="entry name" value="GLYCERATE KINASE"/>
    <property type="match status" value="1"/>
</dbReference>
<dbReference type="Pfam" id="PF05161">
    <property type="entry name" value="MOFRL"/>
    <property type="match status" value="1"/>
</dbReference>
<dbReference type="InterPro" id="IPR038614">
    <property type="entry name" value="GK_N_sf"/>
</dbReference>
<evidence type="ECO:0000313" key="4">
    <source>
        <dbReference type="Proteomes" id="UP000196084"/>
    </source>
</evidence>
<keyword evidence="3" id="KW-0418">Kinase</keyword>
<dbReference type="OrthoDB" id="10741at2157"/>
<dbReference type="InterPro" id="IPR025286">
    <property type="entry name" value="MOFRL_assoc_dom"/>
</dbReference>
<dbReference type="Gene3D" id="3.40.50.10180">
    <property type="entry name" value="Glycerate kinase, MOFRL-like N-terminal domain"/>
    <property type="match status" value="1"/>
</dbReference>
<sequence>MTDLRCHRRDVVCRSEAHEVALECLLAGIEAAHPSELVSEMVAVDDGTLTIASGEADDGEASEYDLEAYDDIRLFGGGNAAAQFASALEDNLVEWLTGGAVVTDDPTETAVVDVHAGDHPIPSEDGVAGTERILEAAHACGEDDLVLVTITGGGSALLAAPAPGLSLSDLQAVTDELLACGAAIDEINAVRKHCSAIKGGHLARAVAPATLVTLVLSDVVGDDLSVIASGPTVPDDSTYRDALAVLERYDLDAPAAVSAHLEAGANGEKSETPTATDPAFDRTHTHVLGNGRTALEAARGTALEAGYEPLILASGVRGEAREAALTHVAIAEECRETGSPISPPAVLLSGGETTVTLGDDPGAGGPNQEFVLSGALALEGEEIVVASVDTDGIDGATDVAGAIADGTTIPDRAGRRALEQHDALSVLEDADAVIRTGPSGTNVNDLRIIVVEPST</sequence>
<accession>A0A202EB17</accession>
<dbReference type="Pfam" id="PF13660">
    <property type="entry name" value="DUF4147"/>
    <property type="match status" value="1"/>
</dbReference>
<dbReference type="InterPro" id="IPR037035">
    <property type="entry name" value="GK-like_C_sf"/>
</dbReference>
<dbReference type="GO" id="GO:0008887">
    <property type="term" value="F:glycerate kinase activity"/>
    <property type="evidence" value="ECO:0007669"/>
    <property type="project" value="InterPro"/>
</dbReference>
<dbReference type="GO" id="GO:0005737">
    <property type="term" value="C:cytoplasm"/>
    <property type="evidence" value="ECO:0007669"/>
    <property type="project" value="TreeGrafter"/>
</dbReference>
<dbReference type="EMBL" id="MWPH01000001">
    <property type="protein sequence ID" value="OVE85421.1"/>
    <property type="molecule type" value="Genomic_DNA"/>
</dbReference>
<dbReference type="AlphaFoldDB" id="A0A202EB17"/>
<evidence type="ECO:0000313" key="3">
    <source>
        <dbReference type="EMBL" id="OVE85421.1"/>
    </source>
</evidence>
<feature type="domain" description="MOFRL-associated" evidence="2">
    <location>
        <begin position="21"/>
        <end position="262"/>
    </location>
</feature>
<protein>
    <submittedName>
        <fullName evidence="3">Glycerate kinase</fullName>
    </submittedName>
</protein>
<comment type="caution">
    <text evidence="3">The sequence shown here is derived from an EMBL/GenBank/DDBJ whole genome shotgun (WGS) entry which is preliminary data.</text>
</comment>
<gene>
    <name evidence="3" type="ORF">B2G88_00905</name>
</gene>
<keyword evidence="4" id="KW-1185">Reference proteome</keyword>
<dbReference type="InterPro" id="IPR007835">
    <property type="entry name" value="MOFRL"/>
</dbReference>
<name>A0A202EB17_9EURY</name>
<dbReference type="RefSeq" id="WP_087713721.1">
    <property type="nucleotide sequence ID" value="NZ_MWPH01000001.1"/>
</dbReference>
<proteinExistence type="predicted"/>
<reference evidence="3 4" key="1">
    <citation type="submission" date="2017-02" db="EMBL/GenBank/DDBJ databases">
        <title>Natronthermophilus aegyptiacus gen. nov.,sp. nov., an aerobic, extremely halophilic alkalithermophilic archaeon isolated from the athalassohaline Wadi An Natrun, Egypt.</title>
        <authorList>
            <person name="Zhao B."/>
        </authorList>
    </citation>
    <scope>NUCLEOTIDE SEQUENCE [LARGE SCALE GENOMIC DNA]</scope>
    <source>
        <strain evidence="3 4">CGMCC 1.3597</strain>
    </source>
</reference>